<comment type="pathway">
    <text evidence="1 8">Purine metabolism; guanine degradation; xanthine from guanine: step 1/1.</text>
</comment>
<dbReference type="InterPro" id="IPR051607">
    <property type="entry name" value="Metallo-dep_hydrolases"/>
</dbReference>
<dbReference type="PATRIC" id="fig|796937.3.peg.1706"/>
<dbReference type="InterPro" id="IPR011059">
    <property type="entry name" value="Metal-dep_hydrolase_composite"/>
</dbReference>
<dbReference type="InterPro" id="IPR032466">
    <property type="entry name" value="Metal_Hydrolase"/>
</dbReference>
<dbReference type="RefSeq" id="WP_009524719.1">
    <property type="nucleotide sequence ID" value="NZ_JH414547.1"/>
</dbReference>
<dbReference type="BioCyc" id="EBAC796937-HMP:GMGH-483-MONOMER"/>
<proteinExistence type="inferred from homology"/>
<dbReference type="SUPFAM" id="SSF51338">
    <property type="entry name" value="Composite domain of metallo-dependent hydrolases"/>
    <property type="match status" value="1"/>
</dbReference>
<evidence type="ECO:0000313" key="11">
    <source>
        <dbReference type="Proteomes" id="UP000006437"/>
    </source>
</evidence>
<dbReference type="GO" id="GO:0005829">
    <property type="term" value="C:cytosol"/>
    <property type="evidence" value="ECO:0007669"/>
    <property type="project" value="TreeGrafter"/>
</dbReference>
<dbReference type="PANTHER" id="PTHR11271">
    <property type="entry name" value="GUANINE DEAMINASE"/>
    <property type="match status" value="1"/>
</dbReference>
<evidence type="ECO:0000256" key="3">
    <source>
        <dbReference type="ARBA" id="ARBA00012781"/>
    </source>
</evidence>
<dbReference type="EMBL" id="AFZE01000045">
    <property type="protein sequence ID" value="EHL13182.1"/>
    <property type="molecule type" value="Genomic_DNA"/>
</dbReference>
<dbReference type="HOGENOM" id="CLU_012358_0_1_9"/>
<dbReference type="SUPFAM" id="SSF51556">
    <property type="entry name" value="Metallo-dependent hydrolases"/>
    <property type="match status" value="1"/>
</dbReference>
<comment type="function">
    <text evidence="8">Catalyzes the hydrolytic deamination of guanine, producing xanthine and ammonia.</text>
</comment>
<dbReference type="GO" id="GO:0006147">
    <property type="term" value="P:guanine catabolic process"/>
    <property type="evidence" value="ECO:0007669"/>
    <property type="project" value="UniProtKB-UniRule"/>
</dbReference>
<comment type="caution">
    <text evidence="10">The sequence shown here is derived from an EMBL/GenBank/DDBJ whole genome shotgun (WGS) entry which is preliminary data.</text>
</comment>
<gene>
    <name evidence="10" type="ORF">HMPREF9629_00482</name>
</gene>
<comment type="cofactor">
    <cofactor evidence="8">
        <name>Zn(2+)</name>
        <dbReference type="ChEBI" id="CHEBI:29105"/>
    </cofactor>
    <text evidence="8">Binds 1 zinc ion per subunit.</text>
</comment>
<dbReference type="Pfam" id="PF01979">
    <property type="entry name" value="Amidohydro_1"/>
    <property type="match status" value="1"/>
</dbReference>
<dbReference type="EC" id="3.5.4.3" evidence="3 7"/>
<reference evidence="10 11" key="1">
    <citation type="submission" date="2011-08" db="EMBL/GenBank/DDBJ databases">
        <title>The Genome Sequence of Eubacteriaceae bacterium ACC19a.</title>
        <authorList>
            <consortium name="The Broad Institute Genome Sequencing Platform"/>
            <person name="Earl A."/>
            <person name="Ward D."/>
            <person name="Feldgarden M."/>
            <person name="Gevers D."/>
            <person name="Sizova M."/>
            <person name="Hazen A."/>
            <person name="Epstein S."/>
            <person name="Young S.K."/>
            <person name="Zeng Q."/>
            <person name="Gargeya S."/>
            <person name="Fitzgerald M."/>
            <person name="Haas B."/>
            <person name="Abouelleil A."/>
            <person name="Alvarado L."/>
            <person name="Arachchi H.M."/>
            <person name="Berlin A."/>
            <person name="Brown A."/>
            <person name="Chapman S.B."/>
            <person name="Chen Z."/>
            <person name="Dunbar C."/>
            <person name="Freedman E."/>
            <person name="Gearin G."/>
            <person name="Gellesch M."/>
            <person name="Goldberg J."/>
            <person name="Griggs A."/>
            <person name="Gujja S."/>
            <person name="Heiman D."/>
            <person name="Howarth C."/>
            <person name="Larson L."/>
            <person name="Lui A."/>
            <person name="MacDonald P.J.P."/>
            <person name="Montmayeur A."/>
            <person name="Murphy C."/>
            <person name="Neiman D."/>
            <person name="Pearson M."/>
            <person name="Priest M."/>
            <person name="Roberts A."/>
            <person name="Saif S."/>
            <person name="Shea T."/>
            <person name="Shenoy N."/>
            <person name="Sisk P."/>
            <person name="Stolte C."/>
            <person name="Sykes S."/>
            <person name="Wortman J."/>
            <person name="Nusbaum C."/>
            <person name="Birren B."/>
        </authorList>
    </citation>
    <scope>NUCLEOTIDE SEQUENCE [LARGE SCALE GENOMIC DNA]</scope>
    <source>
        <strain evidence="10 11">ACC19a</strain>
    </source>
</reference>
<dbReference type="GO" id="GO:0008892">
    <property type="term" value="F:guanine deaminase activity"/>
    <property type="evidence" value="ECO:0007669"/>
    <property type="project" value="UniProtKB-UniRule"/>
</dbReference>
<evidence type="ECO:0000256" key="6">
    <source>
        <dbReference type="ARBA" id="ARBA00022833"/>
    </source>
</evidence>
<evidence type="ECO:0000256" key="4">
    <source>
        <dbReference type="ARBA" id="ARBA00022723"/>
    </source>
</evidence>
<evidence type="ECO:0000256" key="8">
    <source>
        <dbReference type="RuleBase" id="RU366009"/>
    </source>
</evidence>
<comment type="similarity">
    <text evidence="2 8">Belongs to the metallo-dependent hydrolases superfamily. ATZ/TRZ family.</text>
</comment>
<feature type="domain" description="Amidohydrolase-related" evidence="9">
    <location>
        <begin position="54"/>
        <end position="415"/>
    </location>
</feature>
<keyword evidence="5 8" id="KW-0378">Hydrolase</keyword>
<evidence type="ECO:0000256" key="5">
    <source>
        <dbReference type="ARBA" id="ARBA00022801"/>
    </source>
</evidence>
<comment type="catalytic activity">
    <reaction evidence="8">
        <text>guanine + H2O + H(+) = xanthine + NH4(+)</text>
        <dbReference type="Rhea" id="RHEA:14665"/>
        <dbReference type="ChEBI" id="CHEBI:15377"/>
        <dbReference type="ChEBI" id="CHEBI:15378"/>
        <dbReference type="ChEBI" id="CHEBI:16235"/>
        <dbReference type="ChEBI" id="CHEBI:17712"/>
        <dbReference type="ChEBI" id="CHEBI:28938"/>
        <dbReference type="EC" id="3.5.4.3"/>
    </reaction>
</comment>
<dbReference type="Gene3D" id="2.30.40.10">
    <property type="entry name" value="Urease, subunit C, domain 1"/>
    <property type="match status" value="1"/>
</dbReference>
<evidence type="ECO:0000259" key="9">
    <source>
        <dbReference type="Pfam" id="PF01979"/>
    </source>
</evidence>
<evidence type="ECO:0000256" key="1">
    <source>
        <dbReference type="ARBA" id="ARBA00004984"/>
    </source>
</evidence>
<evidence type="ECO:0000313" key="10">
    <source>
        <dbReference type="EMBL" id="EHL13182.1"/>
    </source>
</evidence>
<protein>
    <recommendedName>
        <fullName evidence="3 7">Guanine deaminase</fullName>
        <shortName evidence="8">Guanase</shortName>
        <ecNumber evidence="3 7">3.5.4.3</ecNumber>
    </recommendedName>
    <alternativeName>
        <fullName evidence="8">Guanine aminohydrolase</fullName>
    </alternativeName>
</protein>
<keyword evidence="4 8" id="KW-0479">Metal-binding</keyword>
<organism evidence="10 11">
    <name type="scientific">Peptoanaerobacter stomatis</name>
    <dbReference type="NCBI Taxonomy" id="796937"/>
    <lineage>
        <taxon>Bacteria</taxon>
        <taxon>Bacillati</taxon>
        <taxon>Bacillota</taxon>
        <taxon>Clostridia</taxon>
        <taxon>Peptostreptococcales</taxon>
        <taxon>Filifactoraceae</taxon>
        <taxon>Peptoanaerobacter</taxon>
    </lineage>
</organism>
<dbReference type="InterPro" id="IPR006680">
    <property type="entry name" value="Amidohydro-rel"/>
</dbReference>
<keyword evidence="6 8" id="KW-0862">Zinc</keyword>
<dbReference type="PANTHER" id="PTHR11271:SF6">
    <property type="entry name" value="GUANINE DEAMINASE"/>
    <property type="match status" value="1"/>
</dbReference>
<evidence type="ECO:0000256" key="7">
    <source>
        <dbReference type="NCBIfam" id="TIGR02967"/>
    </source>
</evidence>
<dbReference type="UniPathway" id="UPA00603">
    <property type="reaction ID" value="UER00660"/>
</dbReference>
<evidence type="ECO:0000256" key="2">
    <source>
        <dbReference type="ARBA" id="ARBA00006745"/>
    </source>
</evidence>
<dbReference type="GO" id="GO:0008270">
    <property type="term" value="F:zinc ion binding"/>
    <property type="evidence" value="ECO:0007669"/>
    <property type="project" value="UniProtKB-UniRule"/>
</dbReference>
<dbReference type="AlphaFoldDB" id="G9X259"/>
<dbReference type="Proteomes" id="UP000006437">
    <property type="component" value="Unassembled WGS sequence"/>
</dbReference>
<dbReference type="InterPro" id="IPR014311">
    <property type="entry name" value="Guanine_deaminase"/>
</dbReference>
<name>G9X259_9FIRM</name>
<accession>G9X259</accession>
<sequence>MKNAVKGDIIYASSPDKFEIFEDGYLLFENDKIIGVTNEINDDYEVIDYSKKLIIPGFVDIHIHAPQINNIGLGADKELMDWLETYTFPEEAKYKDMEFAQKSYEKFVNKLLNNGTTSSVVFGSIYNGSTEYLMDLMDKTGLRAYIGKVNMDRNSPDFYIEKTQDSVKNTVKFVEDTIGKYKNIKPIITPRFVPSCTSELMTKLGEIAKKYDLKIQSHLSENRREIKFVNELHPECNCYVDVYDKYGLLRDNLNTVMAHCVWTDEHEMQMLKSKQAMVAHSPYSNGNISSGISPVSKLLKNGVNVGLASDVSGGHEIFMGKVIVMASILSNMRWVHIDDTYPQLKFEQLFYMATKGGGKFFGDVGSFEKGYKVDFLVIDDDSLSDSNDRTVRERLQRFLYIGDDRNIQSVYVDGKKIK</sequence>
<dbReference type="NCBIfam" id="TIGR02967">
    <property type="entry name" value="guan_deamin"/>
    <property type="match status" value="1"/>
</dbReference>
<dbReference type="Gene3D" id="3.20.20.140">
    <property type="entry name" value="Metal-dependent hydrolases"/>
    <property type="match status" value="1"/>
</dbReference>